<dbReference type="GO" id="GO:0005886">
    <property type="term" value="C:plasma membrane"/>
    <property type="evidence" value="ECO:0007669"/>
    <property type="project" value="UniProtKB-SubCell"/>
</dbReference>
<dbReference type="PROSITE" id="PS51379">
    <property type="entry name" value="4FE4S_FER_2"/>
    <property type="match status" value="2"/>
</dbReference>
<feature type="binding site" evidence="12">
    <location>
        <position position="106"/>
    </location>
    <ligand>
        <name>[4Fe-4S] cluster</name>
        <dbReference type="ChEBI" id="CHEBI:49883"/>
        <label>2</label>
    </ligand>
</feature>
<evidence type="ECO:0000256" key="11">
    <source>
        <dbReference type="ARBA" id="ARBA00023136"/>
    </source>
</evidence>
<keyword evidence="7 12" id="KW-0408">Iron</keyword>
<dbReference type="EC" id="7.1.1.-" evidence="12"/>
<feature type="binding site" evidence="12">
    <location>
        <position position="103"/>
    </location>
    <ligand>
        <name>[4Fe-4S] cluster</name>
        <dbReference type="ChEBI" id="CHEBI:49883"/>
        <label>2</label>
    </ligand>
</feature>
<feature type="binding site" evidence="12">
    <location>
        <position position="63"/>
    </location>
    <ligand>
        <name>[4Fe-4S] cluster</name>
        <dbReference type="ChEBI" id="CHEBI:49883"/>
        <label>1</label>
    </ligand>
</feature>
<comment type="subcellular location">
    <subcellularLocation>
        <location evidence="12">Cell membrane</location>
        <topology evidence="12">Peripheral membrane protein</topology>
    </subcellularLocation>
</comment>
<evidence type="ECO:0000256" key="8">
    <source>
        <dbReference type="ARBA" id="ARBA00023014"/>
    </source>
</evidence>
<evidence type="ECO:0000256" key="10">
    <source>
        <dbReference type="ARBA" id="ARBA00023075"/>
    </source>
</evidence>
<evidence type="ECO:0000256" key="3">
    <source>
        <dbReference type="ARBA" id="ARBA00022719"/>
    </source>
</evidence>
<feature type="binding site" evidence="12">
    <location>
        <position position="66"/>
    </location>
    <ligand>
        <name>[4Fe-4S] cluster</name>
        <dbReference type="ChEBI" id="CHEBI:49883"/>
        <label>1</label>
    </ligand>
</feature>
<dbReference type="AlphaFoldDB" id="A0A6G7PXP8"/>
<dbReference type="GO" id="GO:0051539">
    <property type="term" value="F:4 iron, 4 sulfur cluster binding"/>
    <property type="evidence" value="ECO:0007669"/>
    <property type="project" value="UniProtKB-KW"/>
</dbReference>
<feature type="binding site" evidence="12">
    <location>
        <position position="73"/>
    </location>
    <ligand>
        <name>[4Fe-4S] cluster</name>
        <dbReference type="ChEBI" id="CHEBI:49883"/>
        <label>2</label>
    </ligand>
</feature>
<dbReference type="SUPFAM" id="SSF54862">
    <property type="entry name" value="4Fe-4S ferredoxins"/>
    <property type="match status" value="1"/>
</dbReference>
<keyword evidence="1 12" id="KW-1003">Cell membrane</keyword>
<keyword evidence="8 12" id="KW-0411">Iron-sulfur</keyword>
<dbReference type="KEGG" id="tav:G4V39_08955"/>
<dbReference type="NCBIfam" id="TIGR01971">
    <property type="entry name" value="NuoI"/>
    <property type="match status" value="1"/>
</dbReference>
<comment type="catalytic activity">
    <reaction evidence="12">
        <text>a quinone + NADH + 5 H(+)(in) = a quinol + NAD(+) + 4 H(+)(out)</text>
        <dbReference type="Rhea" id="RHEA:57888"/>
        <dbReference type="ChEBI" id="CHEBI:15378"/>
        <dbReference type="ChEBI" id="CHEBI:24646"/>
        <dbReference type="ChEBI" id="CHEBI:57540"/>
        <dbReference type="ChEBI" id="CHEBI:57945"/>
        <dbReference type="ChEBI" id="CHEBI:132124"/>
    </reaction>
</comment>
<accession>A0A6G7PXP8</accession>
<keyword evidence="6 12" id="KW-1278">Translocase</keyword>
<evidence type="ECO:0000256" key="6">
    <source>
        <dbReference type="ARBA" id="ARBA00022967"/>
    </source>
</evidence>
<dbReference type="HAMAP" id="MF_01351">
    <property type="entry name" value="NDH1_NuoI"/>
    <property type="match status" value="1"/>
</dbReference>
<keyword evidence="4 12" id="KW-0479">Metal-binding</keyword>
<comment type="cofactor">
    <cofactor evidence="12">
        <name>[4Fe-4S] cluster</name>
        <dbReference type="ChEBI" id="CHEBI:49883"/>
    </cofactor>
    <text evidence="12">Binds 2 [4Fe-4S] clusters per subunit.</text>
</comment>
<keyword evidence="11 12" id="KW-0472">Membrane</keyword>
<dbReference type="InterPro" id="IPR010226">
    <property type="entry name" value="NADH_quinone_OxRdtase_chainI"/>
</dbReference>
<dbReference type="PANTHER" id="PTHR10849">
    <property type="entry name" value="NADH DEHYDROGENASE UBIQUINONE IRON-SULFUR PROTEIN 8, MITOCHONDRIAL"/>
    <property type="match status" value="1"/>
</dbReference>
<proteinExistence type="inferred from homology"/>
<reference evidence="13 14" key="1">
    <citation type="submission" date="2020-02" db="EMBL/GenBank/DDBJ databases">
        <title>Genome analysis of Thermosulfuriphilus ammonigenes ST65T, an anaerobic thermophilic chemolithoautotrophic bacterium isolated from a deep-sea hydrothermal vent.</title>
        <authorList>
            <person name="Slobodkina G."/>
            <person name="Allioux M."/>
            <person name="Merkel A."/>
            <person name="Alain K."/>
            <person name="Jebbar M."/>
            <person name="Slobodkin A."/>
        </authorList>
    </citation>
    <scope>NUCLEOTIDE SEQUENCE [LARGE SCALE GENOMIC DNA]</scope>
    <source>
        <strain evidence="13 14">ST65</strain>
    </source>
</reference>
<evidence type="ECO:0000313" key="13">
    <source>
        <dbReference type="EMBL" id="QIJ72390.1"/>
    </source>
</evidence>
<gene>
    <name evidence="12 13" type="primary">nuoI</name>
    <name evidence="13" type="ORF">G4V39_08955</name>
</gene>
<evidence type="ECO:0000256" key="5">
    <source>
        <dbReference type="ARBA" id="ARBA00022737"/>
    </source>
</evidence>
<dbReference type="GO" id="GO:0050136">
    <property type="term" value="F:NADH dehydrogenase (quinone) (non-electrogenic) activity"/>
    <property type="evidence" value="ECO:0007669"/>
    <property type="project" value="UniProtKB-UniRule"/>
</dbReference>
<keyword evidence="3 12" id="KW-0874">Quinone</keyword>
<evidence type="ECO:0000256" key="9">
    <source>
        <dbReference type="ARBA" id="ARBA00023027"/>
    </source>
</evidence>
<dbReference type="Proteomes" id="UP000502179">
    <property type="component" value="Chromosome"/>
</dbReference>
<name>A0A6G7PXP8_9BACT</name>
<feature type="binding site" evidence="12">
    <location>
        <position position="69"/>
    </location>
    <ligand>
        <name>[4Fe-4S] cluster</name>
        <dbReference type="ChEBI" id="CHEBI:49883"/>
        <label>1</label>
    </ligand>
</feature>
<dbReference type="Pfam" id="PF12838">
    <property type="entry name" value="Fer4_7"/>
    <property type="match status" value="1"/>
</dbReference>
<evidence type="ECO:0000313" key="14">
    <source>
        <dbReference type="Proteomes" id="UP000502179"/>
    </source>
</evidence>
<dbReference type="PROSITE" id="PS00198">
    <property type="entry name" value="4FE4S_FER_1"/>
    <property type="match status" value="1"/>
</dbReference>
<evidence type="ECO:0000256" key="2">
    <source>
        <dbReference type="ARBA" id="ARBA00022485"/>
    </source>
</evidence>
<keyword evidence="9 12" id="KW-0520">NAD</keyword>
<organism evidence="13 14">
    <name type="scientific">Thermosulfuriphilus ammonigenes</name>
    <dbReference type="NCBI Taxonomy" id="1936021"/>
    <lineage>
        <taxon>Bacteria</taxon>
        <taxon>Pseudomonadati</taxon>
        <taxon>Thermodesulfobacteriota</taxon>
        <taxon>Thermodesulfobacteria</taxon>
        <taxon>Thermodesulfobacteriales</taxon>
        <taxon>Thermodesulfobacteriaceae</taxon>
        <taxon>Thermosulfuriphilus</taxon>
    </lineage>
</organism>
<feature type="binding site" evidence="12">
    <location>
        <position position="113"/>
    </location>
    <ligand>
        <name>[4Fe-4S] cluster</name>
        <dbReference type="ChEBI" id="CHEBI:49883"/>
        <label>1</label>
    </ligand>
</feature>
<dbReference type="InterPro" id="IPR017896">
    <property type="entry name" value="4Fe4S_Fe-S-bd"/>
</dbReference>
<dbReference type="RefSeq" id="WP_166032607.1">
    <property type="nucleotide sequence ID" value="NZ_CP048877.1"/>
</dbReference>
<dbReference type="PANTHER" id="PTHR10849:SF24">
    <property type="entry name" value="NADH-QUINONE OXIDOREDUCTASE SUBUNIT I 2"/>
    <property type="match status" value="1"/>
</dbReference>
<dbReference type="Gene3D" id="3.30.70.3270">
    <property type="match status" value="1"/>
</dbReference>
<protein>
    <recommendedName>
        <fullName evidence="12">NADH-quinone oxidoreductase subunit I</fullName>
        <ecNumber evidence="12">7.1.1.-</ecNumber>
    </recommendedName>
    <alternativeName>
        <fullName evidence="12">NADH dehydrogenase I subunit I</fullName>
    </alternativeName>
    <alternativeName>
        <fullName evidence="12">NDH-1 subunit I</fullName>
    </alternativeName>
</protein>
<keyword evidence="5" id="KW-0677">Repeat</keyword>
<comment type="similarity">
    <text evidence="12">Belongs to the complex I 23 kDa subunit family.</text>
</comment>
<dbReference type="GO" id="GO:0005506">
    <property type="term" value="F:iron ion binding"/>
    <property type="evidence" value="ECO:0007669"/>
    <property type="project" value="UniProtKB-UniRule"/>
</dbReference>
<comment type="function">
    <text evidence="12">NDH-1 shuttles electrons from NADH, via FMN and iron-sulfur (Fe-S) centers, to quinones in the respiratory chain. The immediate electron acceptor for the enzyme in this species is believed to be ubiquinone. Couples the redox reaction to proton translocation (for every two electrons transferred, four hydrogen ions are translocated across the cytoplasmic membrane), and thus conserves the redox energy in a proton gradient.</text>
</comment>
<feature type="binding site" evidence="12">
    <location>
        <position position="109"/>
    </location>
    <ligand>
        <name>[4Fe-4S] cluster</name>
        <dbReference type="ChEBI" id="CHEBI:49883"/>
        <label>2</label>
    </ligand>
</feature>
<dbReference type="NCBIfam" id="NF004538">
    <property type="entry name" value="PRK05888.1-4"/>
    <property type="match status" value="1"/>
</dbReference>
<evidence type="ECO:0000256" key="4">
    <source>
        <dbReference type="ARBA" id="ARBA00022723"/>
    </source>
</evidence>
<keyword evidence="2 12" id="KW-0004">4Fe-4S</keyword>
<dbReference type="InterPro" id="IPR017900">
    <property type="entry name" value="4Fe4S_Fe_S_CS"/>
</dbReference>
<evidence type="ECO:0000256" key="12">
    <source>
        <dbReference type="HAMAP-Rule" id="MF_01351"/>
    </source>
</evidence>
<keyword evidence="10 12" id="KW-0830">Ubiquinone</keyword>
<comment type="subunit">
    <text evidence="12">NDH-1 is composed of 14 different subunits. Subunits NuoA, H, J, K, L, M, N constitute the membrane sector of the complex.</text>
</comment>
<dbReference type="GO" id="GO:0048038">
    <property type="term" value="F:quinone binding"/>
    <property type="evidence" value="ECO:0007669"/>
    <property type="project" value="UniProtKB-KW"/>
</dbReference>
<dbReference type="EMBL" id="CP048877">
    <property type="protein sequence ID" value="QIJ72390.1"/>
    <property type="molecule type" value="Genomic_DNA"/>
</dbReference>
<keyword evidence="13" id="KW-0560">Oxidoreductase</keyword>
<keyword evidence="14" id="KW-1185">Reference proteome</keyword>
<sequence length="181" mass="21017">MDAKKIIKTIFLVEILKGLSLTLRKLFARPVTVQYPEEQIAPAPGFRGRHALVRDPETGLARCVGCYRCVQVCPSRCIQIKVSRDVETGVRVVDEYVIEALRCVYCGYCVEVCPVNALVLTEFYEYSNFERDDFRFTKERLLAHWDEFIARRERPYFNPFWRPRGVPDQLLPAPKRKAEGI</sequence>
<evidence type="ECO:0000256" key="1">
    <source>
        <dbReference type="ARBA" id="ARBA00022475"/>
    </source>
</evidence>
<evidence type="ECO:0000256" key="7">
    <source>
        <dbReference type="ARBA" id="ARBA00023004"/>
    </source>
</evidence>